<dbReference type="SUPFAM" id="SSF53686">
    <property type="entry name" value="Tryptophan synthase beta subunit-like PLP-dependent enzymes"/>
    <property type="match status" value="1"/>
</dbReference>
<evidence type="ECO:0000313" key="3">
    <source>
        <dbReference type="Proteomes" id="UP000053029"/>
    </source>
</evidence>
<keyword evidence="3" id="KW-1185">Reference proteome</keyword>
<dbReference type="Gene3D" id="3.40.50.1100">
    <property type="match status" value="2"/>
</dbReference>
<accession>A0A0D2G8E0</accession>
<evidence type="ECO:0000259" key="1">
    <source>
        <dbReference type="Pfam" id="PF00291"/>
    </source>
</evidence>
<dbReference type="HOGENOM" id="CLU_021802_8_4_1"/>
<dbReference type="GeneID" id="25311256"/>
<dbReference type="Proteomes" id="UP000053029">
    <property type="component" value="Unassembled WGS sequence"/>
</dbReference>
<dbReference type="Pfam" id="PF00291">
    <property type="entry name" value="PALP"/>
    <property type="match status" value="1"/>
</dbReference>
<dbReference type="EMBL" id="KN846976">
    <property type="protein sequence ID" value="KIW74995.1"/>
    <property type="molecule type" value="Genomic_DNA"/>
</dbReference>
<proteinExistence type="predicted"/>
<dbReference type="AlphaFoldDB" id="A0A0D2G8E0"/>
<protein>
    <recommendedName>
        <fullName evidence="1">Tryptophan synthase beta chain-like PALP domain-containing protein</fullName>
    </recommendedName>
</protein>
<dbReference type="RefSeq" id="XP_013278803.1">
    <property type="nucleotide sequence ID" value="XM_013423349.1"/>
</dbReference>
<dbReference type="NCBIfam" id="NF006058">
    <property type="entry name" value="PRK08206.1"/>
    <property type="match status" value="1"/>
</dbReference>
<dbReference type="OrthoDB" id="10059875at2759"/>
<reference evidence="2 3" key="1">
    <citation type="submission" date="2015-01" db="EMBL/GenBank/DDBJ databases">
        <title>The Genome Sequence of Fonsecaea pedrosoi CBS 271.37.</title>
        <authorList>
            <consortium name="The Broad Institute Genomics Platform"/>
            <person name="Cuomo C."/>
            <person name="de Hoog S."/>
            <person name="Gorbushina A."/>
            <person name="Stielow B."/>
            <person name="Teixiera M."/>
            <person name="Abouelleil A."/>
            <person name="Chapman S.B."/>
            <person name="Priest M."/>
            <person name="Young S.K."/>
            <person name="Wortman J."/>
            <person name="Nusbaum C."/>
            <person name="Birren B."/>
        </authorList>
    </citation>
    <scope>NUCLEOTIDE SEQUENCE [LARGE SCALE GENOMIC DNA]</scope>
    <source>
        <strain evidence="2 3">CBS 271.37</strain>
    </source>
</reference>
<dbReference type="VEuPathDB" id="FungiDB:Z517_11766"/>
<dbReference type="InterPro" id="IPR036052">
    <property type="entry name" value="TrpB-like_PALP_sf"/>
</dbReference>
<organism evidence="2 3">
    <name type="scientific">Fonsecaea pedrosoi CBS 271.37</name>
    <dbReference type="NCBI Taxonomy" id="1442368"/>
    <lineage>
        <taxon>Eukaryota</taxon>
        <taxon>Fungi</taxon>
        <taxon>Dikarya</taxon>
        <taxon>Ascomycota</taxon>
        <taxon>Pezizomycotina</taxon>
        <taxon>Eurotiomycetes</taxon>
        <taxon>Chaetothyriomycetidae</taxon>
        <taxon>Chaetothyriales</taxon>
        <taxon>Herpotrichiellaceae</taxon>
        <taxon>Fonsecaea</taxon>
    </lineage>
</organism>
<dbReference type="PANTHER" id="PTHR42937">
    <property type="match status" value="1"/>
</dbReference>
<name>A0A0D2G8E0_9EURO</name>
<evidence type="ECO:0000313" key="2">
    <source>
        <dbReference type="EMBL" id="KIW74995.1"/>
    </source>
</evidence>
<gene>
    <name evidence="2" type="ORF">Z517_11766</name>
</gene>
<dbReference type="STRING" id="1442368.A0A0D2G8E0"/>
<feature type="domain" description="Tryptophan synthase beta chain-like PALP" evidence="1">
    <location>
        <begin position="34"/>
        <end position="343"/>
    </location>
</feature>
<dbReference type="InterPro" id="IPR001926">
    <property type="entry name" value="TrpB-like_PALP"/>
</dbReference>
<sequence length="384" mass="41034">MSNSIIFANPQAQSYTHTYDADITLAQAFHKRLPGYKKTPIVPLDDLAKELNVKAIFVKDESSRLGLPSFKILGASWGTFRAIAEQHGLGLDSSLEDASVAAKRSRATLFAATEGNHGRAVARMGKILGVPVRIFMSRFADDETCQKIEREGAEVTVISGTYDDAVSTAFEESQKTPSGLLIQDNAFDGYEQIPAWIVEGYSTLLLEVEEQLNAQGLEATMIVTPIGVGSLGHSVAVFCKSDDRHIGVVAVEPETAACLHQNLRSGEWNTIETSATIMNGMNCGTVSPISWPILSRAVDISITVSDMECHESIQYLQSHHVNAGPCGAAALAAIKKISLTDSPPAGLLKDAVIVLLSTEGARSYASPSIASLTSMSSDGESQPH</sequence>
<dbReference type="PANTHER" id="PTHR42937:SF1">
    <property type="entry name" value="DIAMINOPROPIONATE AMMONIA-LYASE"/>
    <property type="match status" value="1"/>
</dbReference>